<feature type="non-terminal residue" evidence="1">
    <location>
        <position position="1"/>
    </location>
</feature>
<organism evidence="1 2">
    <name type="scientific">Diploptera punctata</name>
    <name type="common">Pacific beetle cockroach</name>
    <dbReference type="NCBI Taxonomy" id="6984"/>
    <lineage>
        <taxon>Eukaryota</taxon>
        <taxon>Metazoa</taxon>
        <taxon>Ecdysozoa</taxon>
        <taxon>Arthropoda</taxon>
        <taxon>Hexapoda</taxon>
        <taxon>Insecta</taxon>
        <taxon>Pterygota</taxon>
        <taxon>Neoptera</taxon>
        <taxon>Polyneoptera</taxon>
        <taxon>Dictyoptera</taxon>
        <taxon>Blattodea</taxon>
        <taxon>Blaberoidea</taxon>
        <taxon>Blaberidae</taxon>
        <taxon>Diplopterinae</taxon>
        <taxon>Diploptera</taxon>
    </lineage>
</organism>
<gene>
    <name evidence="1" type="ORF">L9F63_021759</name>
</gene>
<feature type="non-terminal residue" evidence="1">
    <location>
        <position position="109"/>
    </location>
</feature>
<dbReference type="EMBL" id="JASPKZ010007503">
    <property type="protein sequence ID" value="KAJ9583893.1"/>
    <property type="molecule type" value="Genomic_DNA"/>
</dbReference>
<protein>
    <submittedName>
        <fullName evidence="1">Uncharacterized protein</fullName>
    </submittedName>
</protein>
<comment type="caution">
    <text evidence="1">The sequence shown here is derived from an EMBL/GenBank/DDBJ whole genome shotgun (WGS) entry which is preliminary data.</text>
</comment>
<dbReference type="AlphaFoldDB" id="A0AAD7ZNR1"/>
<keyword evidence="2" id="KW-1185">Reference proteome</keyword>
<reference evidence="1" key="2">
    <citation type="submission" date="2023-05" db="EMBL/GenBank/DDBJ databases">
        <authorList>
            <person name="Fouks B."/>
        </authorList>
    </citation>
    <scope>NUCLEOTIDE SEQUENCE</scope>
    <source>
        <strain evidence="1">Stay&amp;Tobe</strain>
        <tissue evidence="1">Testes</tissue>
    </source>
</reference>
<evidence type="ECO:0000313" key="1">
    <source>
        <dbReference type="EMBL" id="KAJ9583893.1"/>
    </source>
</evidence>
<proteinExistence type="predicted"/>
<accession>A0AAD7ZNR1</accession>
<evidence type="ECO:0000313" key="2">
    <source>
        <dbReference type="Proteomes" id="UP001233999"/>
    </source>
</evidence>
<dbReference type="Proteomes" id="UP001233999">
    <property type="component" value="Unassembled WGS sequence"/>
</dbReference>
<reference evidence="1" key="1">
    <citation type="journal article" date="2023" name="IScience">
        <title>Live-bearing cockroach genome reveals convergent evolutionary mechanisms linked to viviparity in insects and beyond.</title>
        <authorList>
            <person name="Fouks B."/>
            <person name="Harrison M.C."/>
            <person name="Mikhailova A.A."/>
            <person name="Marchal E."/>
            <person name="English S."/>
            <person name="Carruthers M."/>
            <person name="Jennings E.C."/>
            <person name="Chiamaka E.L."/>
            <person name="Frigard R.A."/>
            <person name="Pippel M."/>
            <person name="Attardo G.M."/>
            <person name="Benoit J.B."/>
            <person name="Bornberg-Bauer E."/>
            <person name="Tobe S.S."/>
        </authorList>
    </citation>
    <scope>NUCLEOTIDE SEQUENCE</scope>
    <source>
        <strain evidence="1">Stay&amp;Tobe</strain>
    </source>
</reference>
<sequence length="109" mass="12360">QRTYTLARRSRVPCSSDLDGDLRKMFNIREMLIFNSTTSTGQSRFLTICPAMQDKRENGKGIDMVGCSLKFIISTNITRAAHAPFVFAARICVQKSYGEMKLISWITDM</sequence>
<name>A0AAD7ZNR1_DIPPU</name>